<dbReference type="PANTHER" id="PTHR42715:SF2">
    <property type="entry name" value="BETA-GLUCOSIDASE F-RELATED"/>
    <property type="match status" value="1"/>
</dbReference>
<protein>
    <recommendedName>
        <fullName evidence="4 10">beta-glucosidase</fullName>
        <ecNumber evidence="4 10">3.2.1.21</ecNumber>
    </recommendedName>
</protein>
<dbReference type="AlphaFoldDB" id="A0A8H7BZ01"/>
<name>A0A8H7BZ01_9FUNG</name>
<accession>A0A8H7BZ01</accession>
<reference evidence="13" key="1">
    <citation type="submission" date="2020-01" db="EMBL/GenBank/DDBJ databases">
        <title>Genome Sequencing of Three Apophysomyces-Like Fungal Strains Confirms a Novel Fungal Genus in the Mucoromycota with divergent Burkholderia-like Endosymbiotic Bacteria.</title>
        <authorList>
            <person name="Stajich J.E."/>
            <person name="Macias A.M."/>
            <person name="Carter-House D."/>
            <person name="Lovett B."/>
            <person name="Kasson L.R."/>
            <person name="Berry K."/>
            <person name="Grigoriev I."/>
            <person name="Chang Y."/>
            <person name="Spatafora J."/>
            <person name="Kasson M.T."/>
        </authorList>
    </citation>
    <scope>NUCLEOTIDE SEQUENCE</scope>
    <source>
        <strain evidence="13">NRRL A-21654</strain>
    </source>
</reference>
<dbReference type="Pfam" id="PF14310">
    <property type="entry name" value="Fn3-like"/>
    <property type="match status" value="1"/>
</dbReference>
<dbReference type="InterPro" id="IPR002772">
    <property type="entry name" value="Glyco_hydro_3_C"/>
</dbReference>
<proteinExistence type="inferred from homology"/>
<keyword evidence="9 10" id="KW-0624">Polysaccharide degradation</keyword>
<dbReference type="GO" id="GO:0030245">
    <property type="term" value="P:cellulose catabolic process"/>
    <property type="evidence" value="ECO:0007669"/>
    <property type="project" value="UniProtKB-UniPathway"/>
</dbReference>
<evidence type="ECO:0000256" key="9">
    <source>
        <dbReference type="ARBA" id="ARBA00023326"/>
    </source>
</evidence>
<evidence type="ECO:0000256" key="3">
    <source>
        <dbReference type="ARBA" id="ARBA00005336"/>
    </source>
</evidence>
<dbReference type="InterPro" id="IPR050288">
    <property type="entry name" value="Cellulose_deg_GH3"/>
</dbReference>
<organism evidence="13 14">
    <name type="scientific">Apophysomyces ossiformis</name>
    <dbReference type="NCBI Taxonomy" id="679940"/>
    <lineage>
        <taxon>Eukaryota</taxon>
        <taxon>Fungi</taxon>
        <taxon>Fungi incertae sedis</taxon>
        <taxon>Mucoromycota</taxon>
        <taxon>Mucoromycotina</taxon>
        <taxon>Mucoromycetes</taxon>
        <taxon>Mucorales</taxon>
        <taxon>Mucorineae</taxon>
        <taxon>Mucoraceae</taxon>
        <taxon>Apophysomyces</taxon>
    </lineage>
</organism>
<dbReference type="Pfam" id="PF00933">
    <property type="entry name" value="Glyco_hydro_3"/>
    <property type="match status" value="2"/>
</dbReference>
<dbReference type="PROSITE" id="PS00775">
    <property type="entry name" value="GLYCOSYL_HYDROL_F3"/>
    <property type="match status" value="1"/>
</dbReference>
<evidence type="ECO:0000256" key="8">
    <source>
        <dbReference type="ARBA" id="ARBA00023295"/>
    </source>
</evidence>
<dbReference type="Gene3D" id="3.20.20.300">
    <property type="entry name" value="Glycoside hydrolase, family 3, N-terminal domain"/>
    <property type="match status" value="2"/>
</dbReference>
<dbReference type="InterPro" id="IPR036881">
    <property type="entry name" value="Glyco_hydro_3_C_sf"/>
</dbReference>
<evidence type="ECO:0000256" key="6">
    <source>
        <dbReference type="ARBA" id="ARBA00023001"/>
    </source>
</evidence>
<dbReference type="InterPro" id="IPR019800">
    <property type="entry name" value="Glyco_hydro_3_AS"/>
</dbReference>
<evidence type="ECO:0000313" key="14">
    <source>
        <dbReference type="Proteomes" id="UP000605846"/>
    </source>
</evidence>
<dbReference type="Pfam" id="PF01915">
    <property type="entry name" value="Glyco_hydro_3_C"/>
    <property type="match status" value="1"/>
</dbReference>
<evidence type="ECO:0000256" key="1">
    <source>
        <dbReference type="ARBA" id="ARBA00000448"/>
    </source>
</evidence>
<dbReference type="FunFam" id="3.40.50.1700:FF:000003">
    <property type="entry name" value="Probable beta-glucosidase"/>
    <property type="match status" value="1"/>
</dbReference>
<keyword evidence="14" id="KW-1185">Reference proteome</keyword>
<dbReference type="InterPro" id="IPR013783">
    <property type="entry name" value="Ig-like_fold"/>
</dbReference>
<comment type="catalytic activity">
    <reaction evidence="1 10">
        <text>Hydrolysis of terminal, non-reducing beta-D-glucosyl residues with release of beta-D-glucose.</text>
        <dbReference type="EC" id="3.2.1.21"/>
    </reaction>
</comment>
<evidence type="ECO:0000256" key="10">
    <source>
        <dbReference type="RuleBase" id="RU361161"/>
    </source>
</evidence>
<comment type="caution">
    <text evidence="13">The sequence shown here is derived from an EMBL/GenBank/DDBJ whole genome shotgun (WGS) entry which is preliminary data.</text>
</comment>
<dbReference type="SMART" id="SM01217">
    <property type="entry name" value="Fn3_like"/>
    <property type="match status" value="1"/>
</dbReference>
<gene>
    <name evidence="13" type="ORF">EC973_008848</name>
</gene>
<dbReference type="SUPFAM" id="SSF51445">
    <property type="entry name" value="(Trans)glycosidases"/>
    <property type="match status" value="1"/>
</dbReference>
<keyword evidence="11" id="KW-0732">Signal</keyword>
<dbReference type="Proteomes" id="UP000605846">
    <property type="component" value="Unassembled WGS sequence"/>
</dbReference>
<dbReference type="PANTHER" id="PTHR42715">
    <property type="entry name" value="BETA-GLUCOSIDASE"/>
    <property type="match status" value="1"/>
</dbReference>
<evidence type="ECO:0000259" key="12">
    <source>
        <dbReference type="SMART" id="SM01217"/>
    </source>
</evidence>
<dbReference type="InterPro" id="IPR026891">
    <property type="entry name" value="Fn3-like"/>
</dbReference>
<feature type="domain" description="Fibronectin type III-like" evidence="12">
    <location>
        <begin position="620"/>
        <end position="689"/>
    </location>
</feature>
<keyword evidence="7 10" id="KW-0119">Carbohydrate metabolism</keyword>
<sequence length="702" mass="77635">MLLSYSICTLLFLLTTTHAETVAILSWEEAYKKADALVNQMTLEQKVDLTTDIPVPEAKCFGSTREMQNPHFPSLCQEDSSLGVHYTKNVSVFVTGINVAATFDRKLMRQRGEQLGDEFRRKGVNIQLGPVMDIMRVPTAGRNWEGFGEDPYLSGVAAAETVQGTQSQGVASNNIDDRTLHEVYLWPFARSVEVGLAGIMCSYNKVNGQYACENDHTLNTILKGELGFKGFVMTDFMAGVSTVPSALNGLDLAMPGGISFFVLHVPTLYGRNLLTAIRSGQVPESRVTDMARRIVAAWYKLGQDKDYPHLSFDAYRRDKDEAINVQGDHKYLIREIGAASVILLRNRNNILPLQDTTAKIALIGSDAGPDPDGPNFCFDHACDRGTLAQGWGTGTADYPYLITPYEGIQARVSKSTNILFSSDNWDLEEATRTARGANVAIVFATADSGEDYLLVDDNIGDRRNLSLWNNGDNLIKAVADANENTIVVIHSVGPVLMPWIDHPNIKAIVWPGLPGQESGNALADVLFGDVNPSGRLPFTLAKAESDYPARLRYSFINEYKEKLLVGYRWFDAMNIEPHFEFGFGLSYTKFEYEGLTLEVGGHKVNASISVMNVGDRDGAEVVQAYLSFPDYVGEPPKILRGFEKVFVKVGEKVNVSFQFGETELSYWNTDSKAWVVPKGRFVLHVGASSRDIRMTTKFDIAD</sequence>
<dbReference type="Gene3D" id="3.40.50.1700">
    <property type="entry name" value="Glycoside hydrolase family 3 C-terminal domain"/>
    <property type="match status" value="1"/>
</dbReference>
<keyword evidence="8 10" id="KW-0326">Glycosidase</keyword>
<feature type="chain" id="PRO_5034962946" description="beta-glucosidase" evidence="11">
    <location>
        <begin position="20"/>
        <end position="702"/>
    </location>
</feature>
<dbReference type="InterPro" id="IPR036962">
    <property type="entry name" value="Glyco_hydro_3_N_sf"/>
</dbReference>
<dbReference type="EMBL" id="JABAYA010000008">
    <property type="protein sequence ID" value="KAF7731677.1"/>
    <property type="molecule type" value="Genomic_DNA"/>
</dbReference>
<evidence type="ECO:0000256" key="5">
    <source>
        <dbReference type="ARBA" id="ARBA00022801"/>
    </source>
</evidence>
<comment type="pathway">
    <text evidence="2 10">Glycan metabolism; cellulose degradation.</text>
</comment>
<evidence type="ECO:0000256" key="2">
    <source>
        <dbReference type="ARBA" id="ARBA00004987"/>
    </source>
</evidence>
<evidence type="ECO:0000313" key="13">
    <source>
        <dbReference type="EMBL" id="KAF7731677.1"/>
    </source>
</evidence>
<keyword evidence="5 10" id="KW-0378">Hydrolase</keyword>
<evidence type="ECO:0000256" key="4">
    <source>
        <dbReference type="ARBA" id="ARBA00012744"/>
    </source>
</evidence>
<dbReference type="Gene3D" id="2.60.40.10">
    <property type="entry name" value="Immunoglobulins"/>
    <property type="match status" value="1"/>
</dbReference>
<dbReference type="InterPro" id="IPR017853">
    <property type="entry name" value="GH"/>
</dbReference>
<dbReference type="UniPathway" id="UPA00696"/>
<dbReference type="EC" id="3.2.1.21" evidence="4 10"/>
<comment type="similarity">
    <text evidence="3 10">Belongs to the glycosyl hydrolase 3 family.</text>
</comment>
<dbReference type="SUPFAM" id="SSF52279">
    <property type="entry name" value="Beta-D-glucan exohydrolase, C-terminal domain"/>
    <property type="match status" value="1"/>
</dbReference>
<keyword evidence="6" id="KW-0136">Cellulose degradation</keyword>
<dbReference type="GO" id="GO:0008422">
    <property type="term" value="F:beta-glucosidase activity"/>
    <property type="evidence" value="ECO:0007669"/>
    <property type="project" value="UniProtKB-EC"/>
</dbReference>
<dbReference type="OrthoDB" id="416222at2759"/>
<dbReference type="PRINTS" id="PR00133">
    <property type="entry name" value="GLHYDRLASE3"/>
</dbReference>
<feature type="signal peptide" evidence="11">
    <location>
        <begin position="1"/>
        <end position="19"/>
    </location>
</feature>
<dbReference type="InterPro" id="IPR001764">
    <property type="entry name" value="Glyco_hydro_3_N"/>
</dbReference>
<evidence type="ECO:0000256" key="7">
    <source>
        <dbReference type="ARBA" id="ARBA00023277"/>
    </source>
</evidence>
<evidence type="ECO:0000256" key="11">
    <source>
        <dbReference type="SAM" id="SignalP"/>
    </source>
</evidence>